<dbReference type="AlphaFoldDB" id="A0A2S7T9N3"/>
<feature type="compositionally biased region" description="Basic and acidic residues" evidence="1">
    <location>
        <begin position="154"/>
        <end position="169"/>
    </location>
</feature>
<keyword evidence="2" id="KW-0812">Transmembrane</keyword>
<feature type="compositionally biased region" description="Polar residues" evidence="1">
    <location>
        <begin position="130"/>
        <end position="149"/>
    </location>
</feature>
<gene>
    <name evidence="4" type="ORF">BST99_11145</name>
</gene>
<feature type="transmembrane region" description="Helical" evidence="2">
    <location>
        <begin position="45"/>
        <end position="66"/>
    </location>
</feature>
<sequence length="482" mass="53363">MEDKDLDKLFQDKFEGIEAPPDPQVWDRIASSLDEKKKKKRVVPFWWLSAGAAAVLLLSLWLGGVFSSEPQGPVLPEIVNEDLKEDPKQEDQRSITQEQDIQETTPLAEEQKQEDLPVNSAPKTRFVLPTSGQQIQNKRQDLAQQNSVSPKKALVPDKERIERLLEEKNSQVTSAEQMTSEKGTEKNAEVTANISDQSSSANTTTVADNNSTPPVEENPKKDLFEVIKEQEALAELEEDSSKKWSLNAAVAPVYYNTLGEGSPIHSNFATNSKSGEINMSYGMNLAYSVNKKFKIRSGVHRVDLGYTTNDIAFSSSLSSSTSDMIENIDYGDNAVNLVVTSTARGGAALDVASSDIVADSPARNGQMRQQIRYLEIPVEMQYRFIDKKFSLDLIGGFSSLMLIDNQVSLSSEGRVTTMGEANNVNPFNFSTNLGVGLGYQLGEQWSLSVEPLFKYQLNTFDGEAGNFQPYSFGVYSGINFRF</sequence>
<dbReference type="Proteomes" id="UP000239366">
    <property type="component" value="Unassembled WGS sequence"/>
</dbReference>
<evidence type="ECO:0000256" key="1">
    <source>
        <dbReference type="SAM" id="MobiDB-lite"/>
    </source>
</evidence>
<reference evidence="5" key="1">
    <citation type="submission" date="2016-11" db="EMBL/GenBank/DDBJ databases">
        <title>Trade-off between light-utilization and light-protection in marine flavobacteria.</title>
        <authorList>
            <person name="Kumagai Y."/>
            <person name="Yoshizawa S."/>
            <person name="Kogure K."/>
        </authorList>
    </citation>
    <scope>NUCLEOTIDE SEQUENCE [LARGE SCALE GENOMIC DNA]</scope>
    <source>
        <strain evidence="5">SG-18</strain>
    </source>
</reference>
<name>A0A2S7T9N3_9FLAO</name>
<feature type="compositionally biased region" description="Basic and acidic residues" evidence="1">
    <location>
        <begin position="81"/>
        <end position="93"/>
    </location>
</feature>
<feature type="compositionally biased region" description="Polar residues" evidence="1">
    <location>
        <begin position="170"/>
        <end position="181"/>
    </location>
</feature>
<evidence type="ECO:0000313" key="4">
    <source>
        <dbReference type="EMBL" id="PQJ16205.1"/>
    </source>
</evidence>
<comment type="caution">
    <text evidence="4">The sequence shown here is derived from an EMBL/GenBank/DDBJ whole genome shotgun (WGS) entry which is preliminary data.</text>
</comment>
<feature type="region of interest" description="Disordered" evidence="1">
    <location>
        <begin position="77"/>
        <end position="220"/>
    </location>
</feature>
<protein>
    <recommendedName>
        <fullName evidence="3">Outer membrane protein beta-barrel domain-containing protein</fullName>
    </recommendedName>
</protein>
<dbReference type="EMBL" id="MQVX01000001">
    <property type="protein sequence ID" value="PQJ16205.1"/>
    <property type="molecule type" value="Genomic_DNA"/>
</dbReference>
<keyword evidence="2" id="KW-0472">Membrane</keyword>
<feature type="domain" description="Outer membrane protein beta-barrel" evidence="3">
    <location>
        <begin position="270"/>
        <end position="448"/>
    </location>
</feature>
<evidence type="ECO:0000256" key="2">
    <source>
        <dbReference type="SAM" id="Phobius"/>
    </source>
</evidence>
<evidence type="ECO:0000259" key="3">
    <source>
        <dbReference type="Pfam" id="PF13568"/>
    </source>
</evidence>
<feature type="compositionally biased region" description="Polar residues" evidence="1">
    <location>
        <begin position="94"/>
        <end position="105"/>
    </location>
</feature>
<evidence type="ECO:0000313" key="5">
    <source>
        <dbReference type="Proteomes" id="UP000239366"/>
    </source>
</evidence>
<dbReference type="InterPro" id="IPR025665">
    <property type="entry name" value="Beta-barrel_OMP_2"/>
</dbReference>
<dbReference type="Pfam" id="PF13568">
    <property type="entry name" value="OMP_b-brl_2"/>
    <property type="match status" value="1"/>
</dbReference>
<keyword evidence="2" id="KW-1133">Transmembrane helix</keyword>
<feature type="compositionally biased region" description="Polar residues" evidence="1">
    <location>
        <begin position="190"/>
        <end position="213"/>
    </location>
</feature>
<proteinExistence type="predicted"/>
<dbReference type="OrthoDB" id="1113942at2"/>
<keyword evidence="5" id="KW-1185">Reference proteome</keyword>
<accession>A0A2S7T9N3</accession>
<dbReference type="RefSeq" id="WP_105001879.1">
    <property type="nucleotide sequence ID" value="NZ_MQVX01000001.1"/>
</dbReference>
<organism evidence="4 5">
    <name type="scientific">Aureicoccus marinus</name>
    <dbReference type="NCBI Taxonomy" id="754435"/>
    <lineage>
        <taxon>Bacteria</taxon>
        <taxon>Pseudomonadati</taxon>
        <taxon>Bacteroidota</taxon>
        <taxon>Flavobacteriia</taxon>
        <taxon>Flavobacteriales</taxon>
        <taxon>Flavobacteriaceae</taxon>
        <taxon>Aureicoccus</taxon>
    </lineage>
</organism>